<evidence type="ECO:0000313" key="3">
    <source>
        <dbReference type="Proteomes" id="UP001155241"/>
    </source>
</evidence>
<dbReference type="Pfam" id="PF13672">
    <property type="entry name" value="PP2C_2"/>
    <property type="match status" value="1"/>
</dbReference>
<dbReference type="RefSeq" id="WP_252854509.1">
    <property type="nucleotide sequence ID" value="NZ_JAMXLR010000073.1"/>
</dbReference>
<dbReference type="SMART" id="SM00331">
    <property type="entry name" value="PP2C_SIG"/>
    <property type="match status" value="1"/>
</dbReference>
<evidence type="ECO:0000313" key="2">
    <source>
        <dbReference type="EMBL" id="MCO6046394.1"/>
    </source>
</evidence>
<dbReference type="EMBL" id="JAMXLR010000073">
    <property type="protein sequence ID" value="MCO6046394.1"/>
    <property type="molecule type" value="Genomic_DNA"/>
</dbReference>
<keyword evidence="3" id="KW-1185">Reference proteome</keyword>
<dbReference type="SUPFAM" id="SSF81606">
    <property type="entry name" value="PP2C-like"/>
    <property type="match status" value="1"/>
</dbReference>
<evidence type="ECO:0000259" key="1">
    <source>
        <dbReference type="PROSITE" id="PS51746"/>
    </source>
</evidence>
<dbReference type="InterPro" id="IPR001932">
    <property type="entry name" value="PPM-type_phosphatase-like_dom"/>
</dbReference>
<accession>A0A9X2JKF8</accession>
<dbReference type="AlphaFoldDB" id="A0A9X2JKF8"/>
<dbReference type="Proteomes" id="UP001155241">
    <property type="component" value="Unassembled WGS sequence"/>
</dbReference>
<proteinExistence type="predicted"/>
<feature type="domain" description="PPM-type phosphatase" evidence="1">
    <location>
        <begin position="44"/>
        <end position="285"/>
    </location>
</feature>
<protein>
    <submittedName>
        <fullName evidence="2">Protein phosphatase 2C domain-containing protein</fullName>
    </submittedName>
</protein>
<dbReference type="SMART" id="SM00332">
    <property type="entry name" value="PP2Cc"/>
    <property type="match status" value="1"/>
</dbReference>
<dbReference type="InterPro" id="IPR036457">
    <property type="entry name" value="PPM-type-like_dom_sf"/>
</dbReference>
<gene>
    <name evidence="2" type="ORF">NG895_21055</name>
</gene>
<sequence length="285" mass="30004">MVQQGAQDSPLTTGATVDKSLQRAKLYTAADMDAPDEVLVAGRRVAVVSQRSPGKETANEDSAAVIPWGDNAAVLVVADGLGGQALGEQASALAVRRIRLSLQQADPAFAMLRSAILNGIEAANRDVIDLGRGAATTLAVVELSGSTIRPYHVGDSGILAFGGRGKMKLQTTAHSPVGYGVEAGLIDESDAMHHEDRHVVSNVVGTPDLRIEIGPERKLAARDTLLLASDGLFDNLHLAEIVELARKGPVHKACEKLRSTARARMDTPVDGQPSKADDLTIVVCR</sequence>
<dbReference type="Gene3D" id="3.60.40.10">
    <property type="entry name" value="PPM-type phosphatase domain"/>
    <property type="match status" value="1"/>
</dbReference>
<organism evidence="2 3">
    <name type="scientific">Aeoliella straminimaris</name>
    <dbReference type="NCBI Taxonomy" id="2954799"/>
    <lineage>
        <taxon>Bacteria</taxon>
        <taxon>Pseudomonadati</taxon>
        <taxon>Planctomycetota</taxon>
        <taxon>Planctomycetia</taxon>
        <taxon>Pirellulales</taxon>
        <taxon>Lacipirellulaceae</taxon>
        <taxon>Aeoliella</taxon>
    </lineage>
</organism>
<dbReference type="CDD" id="cd00143">
    <property type="entry name" value="PP2Cc"/>
    <property type="match status" value="1"/>
</dbReference>
<comment type="caution">
    <text evidence="2">The sequence shown here is derived from an EMBL/GenBank/DDBJ whole genome shotgun (WGS) entry which is preliminary data.</text>
</comment>
<dbReference type="PROSITE" id="PS51746">
    <property type="entry name" value="PPM_2"/>
    <property type="match status" value="1"/>
</dbReference>
<reference evidence="2" key="1">
    <citation type="submission" date="2022-06" db="EMBL/GenBank/DDBJ databases">
        <title>Aeoliella straminimaris, a novel planctomycete from sediments.</title>
        <authorList>
            <person name="Vitorino I.R."/>
            <person name="Lage O.M."/>
        </authorList>
    </citation>
    <scope>NUCLEOTIDE SEQUENCE</scope>
    <source>
        <strain evidence="2">ICT_H6.2</strain>
    </source>
</reference>
<name>A0A9X2JKF8_9BACT</name>